<dbReference type="PANTHER" id="PTHR11487:SF0">
    <property type="entry name" value="S-ACYL FATTY ACID SYNTHASE THIOESTERASE, MEDIUM CHAIN"/>
    <property type="match status" value="1"/>
</dbReference>
<comment type="catalytic activity">
    <reaction evidence="3">
        <text>a fatty acyl-CoA + H2O = a fatty acid + CoA + H(+)</text>
        <dbReference type="Rhea" id="RHEA:16781"/>
        <dbReference type="ChEBI" id="CHEBI:15377"/>
        <dbReference type="ChEBI" id="CHEBI:15378"/>
        <dbReference type="ChEBI" id="CHEBI:28868"/>
        <dbReference type="ChEBI" id="CHEBI:57287"/>
        <dbReference type="ChEBI" id="CHEBI:77636"/>
    </reaction>
</comment>
<evidence type="ECO:0000256" key="1">
    <source>
        <dbReference type="ARBA" id="ARBA00007169"/>
    </source>
</evidence>
<evidence type="ECO:0000256" key="2">
    <source>
        <dbReference type="ARBA" id="ARBA00015007"/>
    </source>
</evidence>
<dbReference type="InterPro" id="IPR012223">
    <property type="entry name" value="TEII"/>
</dbReference>
<dbReference type="AlphaFoldDB" id="A0A7K0DGI5"/>
<accession>A0A7K0DGI5</accession>
<name>A0A7K0DGI5_9NOCA</name>
<evidence type="ECO:0000313" key="6">
    <source>
        <dbReference type="Proteomes" id="UP000431401"/>
    </source>
</evidence>
<evidence type="ECO:0000259" key="4">
    <source>
        <dbReference type="Pfam" id="PF00975"/>
    </source>
</evidence>
<proteinExistence type="inferred from homology"/>
<dbReference type="PANTHER" id="PTHR11487">
    <property type="entry name" value="THIOESTERASE"/>
    <property type="match status" value="1"/>
</dbReference>
<dbReference type="GO" id="GO:0008610">
    <property type="term" value="P:lipid biosynthetic process"/>
    <property type="evidence" value="ECO:0007669"/>
    <property type="project" value="TreeGrafter"/>
</dbReference>
<dbReference type="InterPro" id="IPR001031">
    <property type="entry name" value="Thioesterase"/>
</dbReference>
<dbReference type="InterPro" id="IPR029058">
    <property type="entry name" value="AB_hydrolase_fold"/>
</dbReference>
<protein>
    <recommendedName>
        <fullName evidence="2">Thioesterase TesA</fullName>
    </recommendedName>
</protein>
<feature type="domain" description="Thioesterase" evidence="4">
    <location>
        <begin position="22"/>
        <end position="241"/>
    </location>
</feature>
<sequence>MAQGLGWLRQFQAPGSASCGSLLIFPHAGAGASTYRVLAKRLAAEFDVVVFQYPGRQDRAKEPVPELLPEFAAGAFEAFRDSPHQRGLPLTLFGHSMGALVAFEFARLAEAAGLPVRLVVASSSASPGRTAAMPSHPTEDEALIDRLLALDGTDPTVLANRDMLKLALPVLKADYGAVDRYRCPADIALDAPILAIRGDADDFVTRTEAEAWRTHTFGDFRVSEFGGGHFYLNEHIDGLADLLMPRTTASA</sequence>
<dbReference type="EMBL" id="WEGI01000001">
    <property type="protein sequence ID" value="MQY24923.1"/>
    <property type="molecule type" value="Genomic_DNA"/>
</dbReference>
<dbReference type="Proteomes" id="UP000431401">
    <property type="component" value="Unassembled WGS sequence"/>
</dbReference>
<organism evidence="5 6">
    <name type="scientific">Nocardia aurantia</name>
    <dbReference type="NCBI Taxonomy" id="2585199"/>
    <lineage>
        <taxon>Bacteria</taxon>
        <taxon>Bacillati</taxon>
        <taxon>Actinomycetota</taxon>
        <taxon>Actinomycetes</taxon>
        <taxon>Mycobacteriales</taxon>
        <taxon>Nocardiaceae</taxon>
        <taxon>Nocardia</taxon>
    </lineage>
</organism>
<comment type="similarity">
    <text evidence="1">Belongs to the thioesterase family.</text>
</comment>
<keyword evidence="6" id="KW-1185">Reference proteome</keyword>
<evidence type="ECO:0000256" key="3">
    <source>
        <dbReference type="ARBA" id="ARBA00024293"/>
    </source>
</evidence>
<dbReference type="Pfam" id="PF00975">
    <property type="entry name" value="Thioesterase"/>
    <property type="match status" value="1"/>
</dbReference>
<reference evidence="5 6" key="1">
    <citation type="submission" date="2019-10" db="EMBL/GenBank/DDBJ databases">
        <title>Nocardia macrotermitis sp. nov. and Nocardia aurantia sp. nov., isolated from the gut of fungus growing-termite Macrotermes natalensis.</title>
        <authorList>
            <person name="Benndorf R."/>
            <person name="Schwitalla J."/>
            <person name="Martin K."/>
            <person name="De Beer W."/>
            <person name="Kaster A.-K."/>
            <person name="Vollmers J."/>
            <person name="Poulsen M."/>
            <person name="Beemelmanns C."/>
        </authorList>
    </citation>
    <scope>NUCLEOTIDE SEQUENCE [LARGE SCALE GENOMIC DNA]</scope>
    <source>
        <strain evidence="5 6">RB56</strain>
    </source>
</reference>
<dbReference type="SUPFAM" id="SSF53474">
    <property type="entry name" value="alpha/beta-Hydrolases"/>
    <property type="match status" value="1"/>
</dbReference>
<keyword evidence="5" id="KW-0436">Ligase</keyword>
<dbReference type="GO" id="GO:0016874">
    <property type="term" value="F:ligase activity"/>
    <property type="evidence" value="ECO:0007669"/>
    <property type="project" value="UniProtKB-KW"/>
</dbReference>
<dbReference type="Gene3D" id="3.40.50.1820">
    <property type="entry name" value="alpha/beta hydrolase"/>
    <property type="match status" value="1"/>
</dbReference>
<dbReference type="RefSeq" id="WP_153338780.1">
    <property type="nucleotide sequence ID" value="NZ_WEGI01000001.1"/>
</dbReference>
<dbReference type="OrthoDB" id="8480037at2"/>
<gene>
    <name evidence="5" type="primary">mbtB_2</name>
    <name evidence="5" type="ORF">NRB56_04770</name>
</gene>
<evidence type="ECO:0000313" key="5">
    <source>
        <dbReference type="EMBL" id="MQY24923.1"/>
    </source>
</evidence>
<comment type="caution">
    <text evidence="5">The sequence shown here is derived from an EMBL/GenBank/DDBJ whole genome shotgun (WGS) entry which is preliminary data.</text>
</comment>